<feature type="domain" description="Pyridoxamine kinase/Phosphomethylpyrimidine kinase" evidence="6">
    <location>
        <begin position="12"/>
        <end position="259"/>
    </location>
</feature>
<gene>
    <name evidence="7" type="primary">thiD</name>
    <name evidence="7" type="ORF">RIF23_11810</name>
</gene>
<evidence type="ECO:0000256" key="2">
    <source>
        <dbReference type="ARBA" id="ARBA00000565"/>
    </source>
</evidence>
<evidence type="ECO:0000256" key="3">
    <source>
        <dbReference type="ARBA" id="ARBA00003848"/>
    </source>
</evidence>
<evidence type="ECO:0000259" key="6">
    <source>
        <dbReference type="Pfam" id="PF08543"/>
    </source>
</evidence>
<reference evidence="8" key="1">
    <citation type="submission" date="2023-07" db="EMBL/GenBank/DDBJ databases">
        <title>Novel species in the genus Lipingzhangella isolated from Sambhar Salt Lake.</title>
        <authorList>
            <person name="Jiya N."/>
            <person name="Kajale S."/>
            <person name="Sharma A."/>
        </authorList>
    </citation>
    <scope>NUCLEOTIDE SEQUENCE [LARGE SCALE GENOMIC DNA]</scope>
    <source>
        <strain evidence="8">LS1_29</strain>
    </source>
</reference>
<evidence type="ECO:0000313" key="8">
    <source>
        <dbReference type="Proteomes" id="UP001250214"/>
    </source>
</evidence>
<dbReference type="InterPro" id="IPR004399">
    <property type="entry name" value="HMP/HMP-P_kinase_dom"/>
</dbReference>
<dbReference type="InterPro" id="IPR013749">
    <property type="entry name" value="PM/HMP-P_kinase-1"/>
</dbReference>
<dbReference type="SUPFAM" id="SSF53613">
    <property type="entry name" value="Ribokinase-like"/>
    <property type="match status" value="1"/>
</dbReference>
<organism evidence="7 8">
    <name type="scientific">Lipingzhangella rawalii</name>
    <dbReference type="NCBI Taxonomy" id="2055835"/>
    <lineage>
        <taxon>Bacteria</taxon>
        <taxon>Bacillati</taxon>
        <taxon>Actinomycetota</taxon>
        <taxon>Actinomycetes</taxon>
        <taxon>Streptosporangiales</taxon>
        <taxon>Nocardiopsidaceae</taxon>
        <taxon>Lipingzhangella</taxon>
    </lineage>
</organism>
<comment type="catalytic activity">
    <reaction evidence="1">
        <text>4-amino-5-hydroxymethyl-2-methylpyrimidine + ATP = 4-amino-2-methyl-5-(phosphooxymethyl)pyrimidine + ADP + H(+)</text>
        <dbReference type="Rhea" id="RHEA:23096"/>
        <dbReference type="ChEBI" id="CHEBI:15378"/>
        <dbReference type="ChEBI" id="CHEBI:16892"/>
        <dbReference type="ChEBI" id="CHEBI:30616"/>
        <dbReference type="ChEBI" id="CHEBI:58354"/>
        <dbReference type="ChEBI" id="CHEBI:456216"/>
        <dbReference type="EC" id="2.7.1.49"/>
    </reaction>
</comment>
<dbReference type="RefSeq" id="WP_310912537.1">
    <property type="nucleotide sequence ID" value="NZ_JAVLVT010000005.1"/>
</dbReference>
<evidence type="ECO:0000256" key="4">
    <source>
        <dbReference type="ARBA" id="ARBA00004769"/>
    </source>
</evidence>
<dbReference type="EMBL" id="JAVLVT010000005">
    <property type="protein sequence ID" value="MDS1270984.1"/>
    <property type="molecule type" value="Genomic_DNA"/>
</dbReference>
<accession>A0ABU2H808</accession>
<comment type="catalytic activity">
    <reaction evidence="2">
        <text>4-amino-2-methyl-5-(phosphooxymethyl)pyrimidine + ATP = 4-amino-2-methyl-5-(diphosphooxymethyl)pyrimidine + ADP</text>
        <dbReference type="Rhea" id="RHEA:19893"/>
        <dbReference type="ChEBI" id="CHEBI:30616"/>
        <dbReference type="ChEBI" id="CHEBI:57841"/>
        <dbReference type="ChEBI" id="CHEBI:58354"/>
        <dbReference type="ChEBI" id="CHEBI:456216"/>
        <dbReference type="EC" id="2.7.4.7"/>
    </reaction>
</comment>
<evidence type="ECO:0000313" key="7">
    <source>
        <dbReference type="EMBL" id="MDS1270984.1"/>
    </source>
</evidence>
<dbReference type="CDD" id="cd01169">
    <property type="entry name" value="HMPP_kinase"/>
    <property type="match status" value="1"/>
</dbReference>
<keyword evidence="7" id="KW-0808">Transferase</keyword>
<dbReference type="PANTHER" id="PTHR20858:SF17">
    <property type="entry name" value="HYDROXYMETHYLPYRIMIDINE_PHOSPHOMETHYLPYRIMIDINE KINASE THI20-RELATED"/>
    <property type="match status" value="1"/>
</dbReference>
<dbReference type="EC" id="2.7.1.49" evidence="7"/>
<comment type="caution">
    <text evidence="7">The sequence shown here is derived from an EMBL/GenBank/DDBJ whole genome shotgun (WGS) entry which is preliminary data.</text>
</comment>
<dbReference type="GO" id="GO:0008972">
    <property type="term" value="F:phosphomethylpyrimidine kinase activity"/>
    <property type="evidence" value="ECO:0007669"/>
    <property type="project" value="UniProtKB-EC"/>
</dbReference>
<proteinExistence type="predicted"/>
<evidence type="ECO:0000256" key="5">
    <source>
        <dbReference type="ARBA" id="ARBA00022977"/>
    </source>
</evidence>
<dbReference type="GO" id="GO:0008902">
    <property type="term" value="F:hydroxymethylpyrimidine kinase activity"/>
    <property type="evidence" value="ECO:0007669"/>
    <property type="project" value="UniProtKB-EC"/>
</dbReference>
<dbReference type="PANTHER" id="PTHR20858">
    <property type="entry name" value="PHOSPHOMETHYLPYRIMIDINE KINASE"/>
    <property type="match status" value="1"/>
</dbReference>
<name>A0ABU2H808_9ACTN</name>
<protein>
    <submittedName>
        <fullName evidence="7">Bifunctional hydroxymethylpyrimidine kinase/phosphomethylpyrimidine kinase</fullName>
        <ecNumber evidence="7">2.7.1.49</ecNumber>
        <ecNumber evidence="7">2.7.4.7</ecNumber>
    </submittedName>
</protein>
<evidence type="ECO:0000256" key="1">
    <source>
        <dbReference type="ARBA" id="ARBA00000151"/>
    </source>
</evidence>
<sequence length="273" mass="28683">MTYKLLTIAGSDPSGGAGIQADLKTFSALGCYGMAVPTALTAQSTTGVTGVHAVPAEFVTEQLETLLADVRVDAVKIGMLANADIVAAVADAVEEYELPNVVVDPVMVAQSGDRLLAAEAVQALRSRLLPLAHIVTPNLPETADLLDEPEVHDLAAMADQATRLLELGPQRALVKGGHLSGQSSTDLLAVPGAAPDSLSAERVATRNTHGTGCTLSSAIASLLPQRPTVHEAVRDAKDYLTQALRRADELNVGRGRGPVQHFHAWWPEPEDSR</sequence>
<comment type="pathway">
    <text evidence="4">Cofactor biosynthesis; thiamine diphosphate biosynthesis; 4-amino-2-methyl-5-diphosphomethylpyrimidine from 5-amino-1-(5-phospho-D-ribosyl)imidazole: step 3/3.</text>
</comment>
<dbReference type="InterPro" id="IPR029056">
    <property type="entry name" value="Ribokinase-like"/>
</dbReference>
<keyword evidence="8" id="KW-1185">Reference proteome</keyword>
<dbReference type="Pfam" id="PF08543">
    <property type="entry name" value="Phos_pyr_kin"/>
    <property type="match status" value="1"/>
</dbReference>
<dbReference type="NCBIfam" id="TIGR00097">
    <property type="entry name" value="HMP-P_kinase"/>
    <property type="match status" value="1"/>
</dbReference>
<comment type="function">
    <text evidence="3">Catalyzes the phosphorylation of hydroxymethylpyrimidine phosphate (HMP-P) to HMP-PP, and of HMP to HMP-P.</text>
</comment>
<keyword evidence="7" id="KW-0418">Kinase</keyword>
<dbReference type="EC" id="2.7.4.7" evidence="7"/>
<keyword evidence="5" id="KW-0784">Thiamine biosynthesis</keyword>
<dbReference type="Gene3D" id="3.40.1190.20">
    <property type="match status" value="1"/>
</dbReference>
<dbReference type="Proteomes" id="UP001250214">
    <property type="component" value="Unassembled WGS sequence"/>
</dbReference>